<feature type="coiled-coil region" evidence="6">
    <location>
        <begin position="554"/>
        <end position="581"/>
    </location>
</feature>
<evidence type="ECO:0000259" key="8">
    <source>
        <dbReference type="PROSITE" id="PS50067"/>
    </source>
</evidence>
<dbReference type="PRINTS" id="PR00380">
    <property type="entry name" value="KINESINHEAVY"/>
</dbReference>
<keyword evidence="4 5" id="KW-0505">Motor protein</keyword>
<dbReference type="GO" id="GO:0005871">
    <property type="term" value="C:kinesin complex"/>
    <property type="evidence" value="ECO:0007669"/>
    <property type="project" value="TreeGrafter"/>
</dbReference>
<protein>
    <recommendedName>
        <fullName evidence="8">Kinesin motor domain-containing protein</fullName>
    </recommendedName>
</protein>
<evidence type="ECO:0000256" key="6">
    <source>
        <dbReference type="SAM" id="Coils"/>
    </source>
</evidence>
<evidence type="ECO:0000256" key="5">
    <source>
        <dbReference type="PROSITE-ProRule" id="PRU00283"/>
    </source>
</evidence>
<dbReference type="GO" id="GO:0008017">
    <property type="term" value="F:microtubule binding"/>
    <property type="evidence" value="ECO:0007669"/>
    <property type="project" value="InterPro"/>
</dbReference>
<feature type="binding site" evidence="5">
    <location>
        <begin position="214"/>
        <end position="221"/>
    </location>
    <ligand>
        <name>ATP</name>
        <dbReference type="ChEBI" id="CHEBI:30616"/>
    </ligand>
</feature>
<dbReference type="PANTHER" id="PTHR24115:SF1008">
    <property type="entry name" value="KINESIN-LIKE PROTEIN SUBITO"/>
    <property type="match status" value="1"/>
</dbReference>
<dbReference type="GO" id="GO:0005874">
    <property type="term" value="C:microtubule"/>
    <property type="evidence" value="ECO:0007669"/>
    <property type="project" value="UniProtKB-KW"/>
</dbReference>
<accession>A0A922EMM1</accession>
<evidence type="ECO:0000256" key="3">
    <source>
        <dbReference type="ARBA" id="ARBA00022840"/>
    </source>
</evidence>
<feature type="region of interest" description="Disordered" evidence="7">
    <location>
        <begin position="1"/>
        <end position="87"/>
    </location>
</feature>
<dbReference type="InterPro" id="IPR027640">
    <property type="entry name" value="Kinesin-like_fam"/>
</dbReference>
<evidence type="ECO:0000256" key="2">
    <source>
        <dbReference type="ARBA" id="ARBA00022741"/>
    </source>
</evidence>
<evidence type="ECO:0000313" key="10">
    <source>
        <dbReference type="Proteomes" id="UP000811246"/>
    </source>
</evidence>
<feature type="domain" description="Kinesin motor" evidence="8">
    <location>
        <begin position="88"/>
        <end position="455"/>
    </location>
</feature>
<keyword evidence="3 5" id="KW-0067">ATP-binding</keyword>
<dbReference type="PROSITE" id="PS50067">
    <property type="entry name" value="KINESIN_MOTOR_2"/>
    <property type="match status" value="1"/>
</dbReference>
<dbReference type="InterPro" id="IPR036961">
    <property type="entry name" value="Kinesin_motor_dom_sf"/>
</dbReference>
<feature type="compositionally biased region" description="Polar residues" evidence="7">
    <location>
        <begin position="26"/>
        <end position="44"/>
    </location>
</feature>
<dbReference type="Gene3D" id="3.40.850.10">
    <property type="entry name" value="Kinesin motor domain"/>
    <property type="match status" value="1"/>
</dbReference>
<dbReference type="GO" id="GO:0016887">
    <property type="term" value="F:ATP hydrolysis activity"/>
    <property type="evidence" value="ECO:0007669"/>
    <property type="project" value="TreeGrafter"/>
</dbReference>
<dbReference type="Pfam" id="PF00225">
    <property type="entry name" value="Kinesin"/>
    <property type="match status" value="1"/>
</dbReference>
<dbReference type="OrthoDB" id="123929at2759"/>
<gene>
    <name evidence="9" type="ORF">I3842_07G151200</name>
</gene>
<dbReference type="InterPro" id="IPR027417">
    <property type="entry name" value="P-loop_NTPase"/>
</dbReference>
<keyword evidence="1" id="KW-0493">Microtubule</keyword>
<keyword evidence="6" id="KW-0175">Coiled coil</keyword>
<dbReference type="SUPFAM" id="SSF52540">
    <property type="entry name" value="P-loop containing nucleoside triphosphate hydrolases"/>
    <property type="match status" value="1"/>
</dbReference>
<name>A0A922EMM1_CARIL</name>
<sequence>METKSPLPCPNTVTVRRNPHRRARPTPSTTAPQIRVPSSSSSTIARDIPSFPIQDILSIEIPQKGQSPTKPDLPSSSSSSTDAPVSENLRVYLRIRPLLPPKATVRNGGAGEQNHRSRAKNAWPQNLANKGSARDKNAMKKSGEACLTVNDFQSVILSPPLALKESKRIKSEVYGGFSQVFPPDSSQGEVYERMLKPLVEDFLKGKSGMLAASGPSGSGKTHTVFGSPREPGMVPLALQQIFKQSEGNNSETFRSFSISIFEINSERGKGEKAYDLSPDGTELSMQQSTIKGLQEVVISDAGQGESLIARAMLKRATGMTNANSQSSRSQCIININSVVNKVDEVGNNAVLTIVDLAGAEREKRTGNQGTRLLESNFINNTSMVFGLCLRSLLEHQKNPKKPLQKHFQNSLLTKYLRDYLEGKKRMTLILTVRAGAEDYLDTSYLLKQASPYMKIKFNNVEESSIKNGNKRHVQALPRVEQLKRMKLSGLEAQAPEEGKRIGEEQGLSEEEASQIFRLDVNENATRKSDFPGLAEKERNHQIMQNFTKAIWNVLKEYNQKLKVAESEIQSLKENLTNEKTRSLELGKELEDLKSCCTCSKGLHGDASLVKICTSSESIVELNGSNNVEEKDVDLHSSSLRASNCNDTLGKCDSCPRQDKYVFSQEKGGNFSLKLSGFNCVDNKQESDATESSSDVDIRNASRFCVENCNQQNYQVGDIYPKIGHDLGDLNESKSLGVKYNYPDANVTEVAISYSRSHGIVRDDSCSSVELDQLLTKEDKESWDLPPSPKEDAAFTQARSGLDVLDSEPISGTPYRDLNLEKLSRKPLLASSIWPRDCSALDVEDGIMEPVDLLDPPQSQKEKVTFTKECDADVVPNIEPRVDSSRKLEKPKRWISIFVPESICILLPKIRRLLPASSILVRDFSALGVVDDVEKPKSNRPGRKLAMDERKTTQGRIALLRLLKINPPP</sequence>
<reference evidence="9" key="1">
    <citation type="submission" date="2021-01" db="EMBL/GenBank/DDBJ databases">
        <authorList>
            <person name="Lovell J.T."/>
            <person name="Bentley N."/>
            <person name="Bhattarai G."/>
            <person name="Jenkins J.W."/>
            <person name="Sreedasyam A."/>
            <person name="Alarcon Y."/>
            <person name="Bock C."/>
            <person name="Boston L."/>
            <person name="Carlson J."/>
            <person name="Cervantes K."/>
            <person name="Clermont K."/>
            <person name="Krom N."/>
            <person name="Kubenka K."/>
            <person name="Mamidi S."/>
            <person name="Mattison C."/>
            <person name="Monteros M."/>
            <person name="Pisani C."/>
            <person name="Plott C."/>
            <person name="Rajasekar S."/>
            <person name="Rhein H.S."/>
            <person name="Rohla C."/>
            <person name="Song M."/>
            <person name="Hilaire R.S."/>
            <person name="Shu S."/>
            <person name="Wells L."/>
            <person name="Wang X."/>
            <person name="Webber J."/>
            <person name="Heerema R.J."/>
            <person name="Klein P."/>
            <person name="Conner P."/>
            <person name="Grauke L."/>
            <person name="Grimwood J."/>
            <person name="Schmutz J."/>
            <person name="Randall J.J."/>
        </authorList>
    </citation>
    <scope>NUCLEOTIDE SEQUENCE</scope>
    <source>
        <tissue evidence="9">Leaf</tissue>
    </source>
</reference>
<dbReference type="GO" id="GO:0005524">
    <property type="term" value="F:ATP binding"/>
    <property type="evidence" value="ECO:0007669"/>
    <property type="project" value="UniProtKB-UniRule"/>
</dbReference>
<evidence type="ECO:0000256" key="1">
    <source>
        <dbReference type="ARBA" id="ARBA00022701"/>
    </source>
</evidence>
<organism evidence="9 10">
    <name type="scientific">Carya illinoinensis</name>
    <name type="common">Pecan</name>
    <dbReference type="NCBI Taxonomy" id="32201"/>
    <lineage>
        <taxon>Eukaryota</taxon>
        <taxon>Viridiplantae</taxon>
        <taxon>Streptophyta</taxon>
        <taxon>Embryophyta</taxon>
        <taxon>Tracheophyta</taxon>
        <taxon>Spermatophyta</taxon>
        <taxon>Magnoliopsida</taxon>
        <taxon>eudicotyledons</taxon>
        <taxon>Gunneridae</taxon>
        <taxon>Pentapetalae</taxon>
        <taxon>rosids</taxon>
        <taxon>fabids</taxon>
        <taxon>Fagales</taxon>
        <taxon>Juglandaceae</taxon>
        <taxon>Carya</taxon>
    </lineage>
</organism>
<dbReference type="PANTHER" id="PTHR24115">
    <property type="entry name" value="KINESIN-RELATED"/>
    <property type="match status" value="1"/>
</dbReference>
<evidence type="ECO:0000256" key="7">
    <source>
        <dbReference type="SAM" id="MobiDB-lite"/>
    </source>
</evidence>
<comment type="caution">
    <text evidence="9">The sequence shown here is derived from an EMBL/GenBank/DDBJ whole genome shotgun (WGS) entry which is preliminary data.</text>
</comment>
<evidence type="ECO:0000256" key="4">
    <source>
        <dbReference type="ARBA" id="ARBA00023175"/>
    </source>
</evidence>
<dbReference type="Proteomes" id="UP000811246">
    <property type="component" value="Chromosome 7"/>
</dbReference>
<feature type="region of interest" description="Disordered" evidence="7">
    <location>
        <begin position="102"/>
        <end position="137"/>
    </location>
</feature>
<dbReference type="EMBL" id="CM031831">
    <property type="protein sequence ID" value="KAG6704801.1"/>
    <property type="molecule type" value="Genomic_DNA"/>
</dbReference>
<dbReference type="GO" id="GO:0003777">
    <property type="term" value="F:microtubule motor activity"/>
    <property type="evidence" value="ECO:0007669"/>
    <property type="project" value="InterPro"/>
</dbReference>
<dbReference type="GO" id="GO:0007018">
    <property type="term" value="P:microtubule-based movement"/>
    <property type="evidence" value="ECO:0007669"/>
    <property type="project" value="InterPro"/>
</dbReference>
<dbReference type="GO" id="GO:0005634">
    <property type="term" value="C:nucleus"/>
    <property type="evidence" value="ECO:0007669"/>
    <property type="project" value="TreeGrafter"/>
</dbReference>
<keyword evidence="2 5" id="KW-0547">Nucleotide-binding</keyword>
<dbReference type="AlphaFoldDB" id="A0A922EMM1"/>
<proteinExistence type="inferred from homology"/>
<dbReference type="SMART" id="SM00129">
    <property type="entry name" value="KISc"/>
    <property type="match status" value="1"/>
</dbReference>
<comment type="similarity">
    <text evidence="5">Belongs to the TRAFAC class myosin-kinesin ATPase superfamily. Kinesin family.</text>
</comment>
<dbReference type="InterPro" id="IPR001752">
    <property type="entry name" value="Kinesin_motor_dom"/>
</dbReference>
<evidence type="ECO:0000313" key="9">
    <source>
        <dbReference type="EMBL" id="KAG6704801.1"/>
    </source>
</evidence>